<dbReference type="RefSeq" id="WP_281244182.1">
    <property type="nucleotide sequence ID" value="NZ_FOGT01000001.1"/>
</dbReference>
<gene>
    <name evidence="1" type="ORF">SAMN05518684_10129</name>
</gene>
<dbReference type="AlphaFoldDB" id="A0A1H9NW65"/>
<accession>A0A1H9NW65</accession>
<evidence type="ECO:0000313" key="2">
    <source>
        <dbReference type="Proteomes" id="UP000198571"/>
    </source>
</evidence>
<name>A0A1H9NW65_9BACI</name>
<sequence>MKTKIEKLQHVLCDFVHSLFFLEYEHLLTKEEKSKLSWKKQKQ</sequence>
<proteinExistence type="predicted"/>
<keyword evidence="2" id="KW-1185">Reference proteome</keyword>
<organism evidence="1 2">
    <name type="scientific">Salipaludibacillus aurantiacus</name>
    <dbReference type="NCBI Taxonomy" id="1601833"/>
    <lineage>
        <taxon>Bacteria</taxon>
        <taxon>Bacillati</taxon>
        <taxon>Bacillota</taxon>
        <taxon>Bacilli</taxon>
        <taxon>Bacillales</taxon>
        <taxon>Bacillaceae</taxon>
    </lineage>
</organism>
<dbReference type="EMBL" id="FOGT01000001">
    <property type="protein sequence ID" value="SER40190.1"/>
    <property type="molecule type" value="Genomic_DNA"/>
</dbReference>
<protein>
    <submittedName>
        <fullName evidence="1">Uncharacterized protein</fullName>
    </submittedName>
</protein>
<reference evidence="2" key="1">
    <citation type="submission" date="2016-10" db="EMBL/GenBank/DDBJ databases">
        <authorList>
            <person name="Varghese N."/>
            <person name="Submissions S."/>
        </authorList>
    </citation>
    <scope>NUCLEOTIDE SEQUENCE [LARGE SCALE GENOMIC DNA]</scope>
    <source>
        <strain evidence="2">S9</strain>
    </source>
</reference>
<dbReference type="Proteomes" id="UP000198571">
    <property type="component" value="Unassembled WGS sequence"/>
</dbReference>
<evidence type="ECO:0000313" key="1">
    <source>
        <dbReference type="EMBL" id="SER40190.1"/>
    </source>
</evidence>
<dbReference type="STRING" id="1601833.SAMN05518684_10129"/>